<name>A0A0E9Q5K7_ANGAN</name>
<reference evidence="1" key="1">
    <citation type="submission" date="2014-11" db="EMBL/GenBank/DDBJ databases">
        <authorList>
            <person name="Amaro Gonzalez C."/>
        </authorList>
    </citation>
    <scope>NUCLEOTIDE SEQUENCE</scope>
</reference>
<organism evidence="1">
    <name type="scientific">Anguilla anguilla</name>
    <name type="common">European freshwater eel</name>
    <name type="synonym">Muraena anguilla</name>
    <dbReference type="NCBI Taxonomy" id="7936"/>
    <lineage>
        <taxon>Eukaryota</taxon>
        <taxon>Metazoa</taxon>
        <taxon>Chordata</taxon>
        <taxon>Craniata</taxon>
        <taxon>Vertebrata</taxon>
        <taxon>Euteleostomi</taxon>
        <taxon>Actinopterygii</taxon>
        <taxon>Neopterygii</taxon>
        <taxon>Teleostei</taxon>
        <taxon>Anguilliformes</taxon>
        <taxon>Anguillidae</taxon>
        <taxon>Anguilla</taxon>
    </lineage>
</organism>
<dbReference type="AlphaFoldDB" id="A0A0E9Q5K7"/>
<protein>
    <submittedName>
        <fullName evidence="1">Uncharacterized protein</fullName>
    </submittedName>
</protein>
<dbReference type="EMBL" id="GBXM01096548">
    <property type="protein sequence ID" value="JAH12029.1"/>
    <property type="molecule type" value="Transcribed_RNA"/>
</dbReference>
<sequence>METYRTAGLQEQGLVTTAPRDLQCDSTGDMTQTLTSLPIPMRPWRSVGKC</sequence>
<proteinExistence type="predicted"/>
<evidence type="ECO:0000313" key="1">
    <source>
        <dbReference type="EMBL" id="JAH12029.1"/>
    </source>
</evidence>
<reference evidence="1" key="2">
    <citation type="journal article" date="2015" name="Fish Shellfish Immunol.">
        <title>Early steps in the European eel (Anguilla anguilla)-Vibrio vulnificus interaction in the gills: Role of the RtxA13 toxin.</title>
        <authorList>
            <person name="Callol A."/>
            <person name="Pajuelo D."/>
            <person name="Ebbesson L."/>
            <person name="Teles M."/>
            <person name="MacKenzie S."/>
            <person name="Amaro C."/>
        </authorList>
    </citation>
    <scope>NUCLEOTIDE SEQUENCE</scope>
</reference>
<accession>A0A0E9Q5K7</accession>